<dbReference type="SUPFAM" id="SSF55729">
    <property type="entry name" value="Acyl-CoA N-acyltransferases (Nat)"/>
    <property type="match status" value="1"/>
</dbReference>
<organism evidence="5 6">
    <name type="scientific">Eubacterium ruminantium</name>
    <dbReference type="NCBI Taxonomy" id="42322"/>
    <lineage>
        <taxon>Bacteria</taxon>
        <taxon>Bacillati</taxon>
        <taxon>Bacillota</taxon>
        <taxon>Clostridia</taxon>
        <taxon>Eubacteriales</taxon>
        <taxon>Eubacteriaceae</taxon>
        <taxon>Eubacterium</taxon>
    </lineage>
</organism>
<reference evidence="5 6" key="1">
    <citation type="submission" date="2017-02" db="EMBL/GenBank/DDBJ databases">
        <authorList>
            <person name="Peterson S.W."/>
        </authorList>
    </citation>
    <scope>NUCLEOTIDE SEQUENCE [LARGE SCALE GENOMIC DNA]</scope>
    <source>
        <strain evidence="5 6">ATCC 17233</strain>
    </source>
</reference>
<dbReference type="OrthoDB" id="9785602at2"/>
<dbReference type="AlphaFoldDB" id="A0A1T4L6T9"/>
<dbReference type="EMBL" id="FUXA01000005">
    <property type="protein sequence ID" value="SJZ50251.1"/>
    <property type="molecule type" value="Genomic_DNA"/>
</dbReference>
<dbReference type="Pfam" id="PF13302">
    <property type="entry name" value="Acetyltransf_3"/>
    <property type="match status" value="1"/>
</dbReference>
<dbReference type="InterPro" id="IPR000182">
    <property type="entry name" value="GNAT_dom"/>
</dbReference>
<keyword evidence="2" id="KW-0012">Acyltransferase</keyword>
<dbReference type="Gene3D" id="3.40.630.30">
    <property type="match status" value="1"/>
</dbReference>
<dbReference type="InterPro" id="IPR016181">
    <property type="entry name" value="Acyl_CoA_acyltransferase"/>
</dbReference>
<evidence type="ECO:0000256" key="3">
    <source>
        <dbReference type="ARBA" id="ARBA00038502"/>
    </source>
</evidence>
<evidence type="ECO:0000313" key="5">
    <source>
        <dbReference type="EMBL" id="SJZ50251.1"/>
    </source>
</evidence>
<dbReference type="PROSITE" id="PS51186">
    <property type="entry name" value="GNAT"/>
    <property type="match status" value="1"/>
</dbReference>
<name>A0A1T4L6T9_9FIRM</name>
<accession>A0A1T4L6T9</accession>
<evidence type="ECO:0000256" key="1">
    <source>
        <dbReference type="ARBA" id="ARBA00022679"/>
    </source>
</evidence>
<evidence type="ECO:0000313" key="6">
    <source>
        <dbReference type="Proteomes" id="UP000189857"/>
    </source>
</evidence>
<dbReference type="Proteomes" id="UP000189857">
    <property type="component" value="Unassembled WGS sequence"/>
</dbReference>
<evidence type="ECO:0000256" key="2">
    <source>
        <dbReference type="ARBA" id="ARBA00023315"/>
    </source>
</evidence>
<sequence length="182" mass="20665">MNTIKTKRLVIRPIENGDAEAIHVYAGSPDIDMMMFLPNETMEDTEKFVEFARSEWQKDEPEDREYVILQGSEIIGGINLEKCENRSGNTFEIGWIICRDKRGQGFATEAAMALMSYAFNELNADFVRAHCDIRNTASEGVMKKLGMTLTDGTGTRTYPKTGVTSGEYLYSINRLEYINKKH</sequence>
<feature type="domain" description="N-acetyltransferase" evidence="4">
    <location>
        <begin position="22"/>
        <end position="175"/>
    </location>
</feature>
<proteinExistence type="inferred from homology"/>
<dbReference type="PANTHER" id="PTHR43792:SF8">
    <property type="entry name" value="[RIBOSOMAL PROTEIN US5]-ALANINE N-ACETYLTRANSFERASE"/>
    <property type="match status" value="1"/>
</dbReference>
<dbReference type="PANTHER" id="PTHR43792">
    <property type="entry name" value="GNAT FAMILY, PUTATIVE (AFU_ORTHOLOGUE AFUA_3G00765)-RELATED-RELATED"/>
    <property type="match status" value="1"/>
</dbReference>
<keyword evidence="1 5" id="KW-0808">Transferase</keyword>
<dbReference type="RefSeq" id="WP_078786427.1">
    <property type="nucleotide sequence ID" value="NZ_FMTO01000005.1"/>
</dbReference>
<comment type="similarity">
    <text evidence="3">Belongs to the acetyltransferase family. RimJ subfamily.</text>
</comment>
<dbReference type="GO" id="GO:0016747">
    <property type="term" value="F:acyltransferase activity, transferring groups other than amino-acyl groups"/>
    <property type="evidence" value="ECO:0007669"/>
    <property type="project" value="InterPro"/>
</dbReference>
<evidence type="ECO:0000259" key="4">
    <source>
        <dbReference type="PROSITE" id="PS51186"/>
    </source>
</evidence>
<gene>
    <name evidence="5" type="ORF">SAMN02745110_00694</name>
</gene>
<keyword evidence="6" id="KW-1185">Reference proteome</keyword>
<protein>
    <submittedName>
        <fullName evidence="5">Protein N-acetyltransferase, RimJ/RimL family</fullName>
    </submittedName>
</protein>
<dbReference type="InterPro" id="IPR051531">
    <property type="entry name" value="N-acetyltransferase"/>
</dbReference>